<proteinExistence type="predicted"/>
<protein>
    <submittedName>
        <fullName evidence="2">Alpha/beta-hydrolase</fullName>
    </submittedName>
</protein>
<evidence type="ECO:0000313" key="2">
    <source>
        <dbReference type="EMBL" id="KAF2419592.1"/>
    </source>
</evidence>
<organism evidence="2 3">
    <name type="scientific">Tothia fuscella</name>
    <dbReference type="NCBI Taxonomy" id="1048955"/>
    <lineage>
        <taxon>Eukaryota</taxon>
        <taxon>Fungi</taxon>
        <taxon>Dikarya</taxon>
        <taxon>Ascomycota</taxon>
        <taxon>Pezizomycotina</taxon>
        <taxon>Dothideomycetes</taxon>
        <taxon>Pleosporomycetidae</taxon>
        <taxon>Venturiales</taxon>
        <taxon>Cylindrosympodiaceae</taxon>
        <taxon>Tothia</taxon>
    </lineage>
</organism>
<accession>A0A9P4NG34</accession>
<feature type="domain" description="AB hydrolase-1" evidence="1">
    <location>
        <begin position="45"/>
        <end position="290"/>
    </location>
</feature>
<reference evidence="2" key="1">
    <citation type="journal article" date="2020" name="Stud. Mycol.">
        <title>101 Dothideomycetes genomes: a test case for predicting lifestyles and emergence of pathogens.</title>
        <authorList>
            <person name="Haridas S."/>
            <person name="Albert R."/>
            <person name="Binder M."/>
            <person name="Bloem J."/>
            <person name="Labutti K."/>
            <person name="Salamov A."/>
            <person name="Andreopoulos B."/>
            <person name="Baker S."/>
            <person name="Barry K."/>
            <person name="Bills G."/>
            <person name="Bluhm B."/>
            <person name="Cannon C."/>
            <person name="Castanera R."/>
            <person name="Culley D."/>
            <person name="Daum C."/>
            <person name="Ezra D."/>
            <person name="Gonzalez J."/>
            <person name="Henrissat B."/>
            <person name="Kuo A."/>
            <person name="Liang C."/>
            <person name="Lipzen A."/>
            <person name="Lutzoni F."/>
            <person name="Magnuson J."/>
            <person name="Mondo S."/>
            <person name="Nolan M."/>
            <person name="Ohm R."/>
            <person name="Pangilinan J."/>
            <person name="Park H.-J."/>
            <person name="Ramirez L."/>
            <person name="Alfaro M."/>
            <person name="Sun H."/>
            <person name="Tritt A."/>
            <person name="Yoshinaga Y."/>
            <person name="Zwiers L.-H."/>
            <person name="Turgeon B."/>
            <person name="Goodwin S."/>
            <person name="Spatafora J."/>
            <person name="Crous P."/>
            <person name="Grigoriev I."/>
        </authorList>
    </citation>
    <scope>NUCLEOTIDE SEQUENCE</scope>
    <source>
        <strain evidence="2">CBS 130266</strain>
    </source>
</reference>
<dbReference type="Pfam" id="PF00561">
    <property type="entry name" value="Abhydrolase_1"/>
    <property type="match status" value="1"/>
</dbReference>
<evidence type="ECO:0000259" key="1">
    <source>
        <dbReference type="Pfam" id="PF00561"/>
    </source>
</evidence>
<sequence length="306" mass="34003">MATNNSSNTQDRGHDPVEHFTLNDGRTLAYARYGAKLKSERKSVPIFYFNGTPGSHLEANLIGQPACKLGIPVISTDRPGFGSSTWQDNRTLLDWPHDIIQLADHLQIPQFGIIALSGGGPYALACLHALPKDRLLGVVLVSSMYPTSTGTTCMLWQIRMLFSLAIWSTWLLEKVFDVMLGSTFRSSSHEQLVGIMEKQAAAQPLPEADKAVMKEVLGDETLSRGYLGKFWLIASEWGFRLTELDGGRLTIWHGRKDINVPVSMPDKASELIVGTEYKRLDDEAHVSLIVRQKEKILSNLVEKLKA</sequence>
<comment type="caution">
    <text evidence="2">The sequence shown here is derived from an EMBL/GenBank/DDBJ whole genome shotgun (WGS) entry which is preliminary data.</text>
</comment>
<dbReference type="Gene3D" id="3.40.50.1820">
    <property type="entry name" value="alpha/beta hydrolase"/>
    <property type="match status" value="1"/>
</dbReference>
<dbReference type="PANTHER" id="PTHR45763">
    <property type="entry name" value="HYDROLASE, ALPHA/BETA FOLD FAMILY PROTEIN, EXPRESSED-RELATED"/>
    <property type="match status" value="1"/>
</dbReference>
<name>A0A9P4NG34_9PEZI</name>
<dbReference type="SUPFAM" id="SSF53474">
    <property type="entry name" value="alpha/beta-Hydrolases"/>
    <property type="match status" value="1"/>
</dbReference>
<dbReference type="OrthoDB" id="294702at2759"/>
<keyword evidence="3" id="KW-1185">Reference proteome</keyword>
<dbReference type="AlphaFoldDB" id="A0A9P4NG34"/>
<dbReference type="EMBL" id="MU007119">
    <property type="protein sequence ID" value="KAF2419592.1"/>
    <property type="molecule type" value="Genomic_DNA"/>
</dbReference>
<dbReference type="InterPro" id="IPR000073">
    <property type="entry name" value="AB_hydrolase_1"/>
</dbReference>
<evidence type="ECO:0000313" key="3">
    <source>
        <dbReference type="Proteomes" id="UP000800235"/>
    </source>
</evidence>
<dbReference type="InterPro" id="IPR029058">
    <property type="entry name" value="AB_hydrolase_fold"/>
</dbReference>
<dbReference type="Proteomes" id="UP000800235">
    <property type="component" value="Unassembled WGS sequence"/>
</dbReference>
<dbReference type="PANTHER" id="PTHR45763:SF46">
    <property type="entry name" value="AB HYDROLASE-1 DOMAIN-CONTAINING PROTEIN"/>
    <property type="match status" value="1"/>
</dbReference>
<gene>
    <name evidence="2" type="ORF">EJ08DRAFT_673346</name>
</gene>